<dbReference type="PANTHER" id="PTHR31025:SF27">
    <property type="entry name" value="SI:CH211-193K19.2-RELATED"/>
    <property type="match status" value="1"/>
</dbReference>
<organism evidence="1 2">
    <name type="scientific">Knipowitschia caucasica</name>
    <name type="common">Caucasian dwarf goby</name>
    <name type="synonym">Pomatoschistus caucasicus</name>
    <dbReference type="NCBI Taxonomy" id="637954"/>
    <lineage>
        <taxon>Eukaryota</taxon>
        <taxon>Metazoa</taxon>
        <taxon>Chordata</taxon>
        <taxon>Craniata</taxon>
        <taxon>Vertebrata</taxon>
        <taxon>Euteleostomi</taxon>
        <taxon>Actinopterygii</taxon>
        <taxon>Neopterygii</taxon>
        <taxon>Teleostei</taxon>
        <taxon>Neoteleostei</taxon>
        <taxon>Acanthomorphata</taxon>
        <taxon>Gobiaria</taxon>
        <taxon>Gobiiformes</taxon>
        <taxon>Gobioidei</taxon>
        <taxon>Gobiidae</taxon>
        <taxon>Gobiinae</taxon>
        <taxon>Knipowitschia</taxon>
    </lineage>
</organism>
<keyword evidence="2" id="KW-1185">Reference proteome</keyword>
<evidence type="ECO:0000313" key="1">
    <source>
        <dbReference type="EMBL" id="CAL1592254.1"/>
    </source>
</evidence>
<name>A0AAV2KY24_KNICA</name>
<reference evidence="1 2" key="1">
    <citation type="submission" date="2024-04" db="EMBL/GenBank/DDBJ databases">
        <authorList>
            <person name="Waldvogel A.-M."/>
            <person name="Schoenle A."/>
        </authorList>
    </citation>
    <scope>NUCLEOTIDE SEQUENCE [LARGE SCALE GENOMIC DNA]</scope>
</reference>
<gene>
    <name evidence="1" type="ORF">KC01_LOCUS21530</name>
</gene>
<dbReference type="AlphaFoldDB" id="A0AAV2KY24"/>
<sequence>MLHEPASGGHPHKTAAFPVGISQCKGLFKDSVVGIKRSSMAAFLVRREVISEEPMVQDFKTRWPAFFHMSEINAEFKRITTMLLQSRFLSQLDIHTVKMIKLFGKRGGVIGAKLKNILEEIERAKDIDILRKLILKGLCIYLQEDPAHLFREYEKEDRAAIQEAIEDTTVAIFHIRESGGDGEEDILVVLEGQAVVVDLPSVGVAVAMLFGLIYNLNLDYPPHLRYTFEVIQKVVMELEGKVLSKRAQALKIRLFE</sequence>
<accession>A0AAV2KY24</accession>
<dbReference type="PANTHER" id="PTHR31025">
    <property type="entry name" value="SI:CH211-196P9.1-RELATED"/>
    <property type="match status" value="1"/>
</dbReference>
<proteinExistence type="predicted"/>
<dbReference type="Proteomes" id="UP001497482">
    <property type="component" value="Chromosome 2"/>
</dbReference>
<protein>
    <submittedName>
        <fullName evidence="1">Uncharacterized protein</fullName>
    </submittedName>
</protein>
<dbReference type="EMBL" id="OZ035824">
    <property type="protein sequence ID" value="CAL1592254.1"/>
    <property type="molecule type" value="Genomic_DNA"/>
</dbReference>
<evidence type="ECO:0000313" key="2">
    <source>
        <dbReference type="Proteomes" id="UP001497482"/>
    </source>
</evidence>